<comment type="similarity">
    <text evidence="1 3">Belongs to the short-chain dehydrogenases/reductases (SDR) family.</text>
</comment>
<comment type="caution">
    <text evidence="5">The sequence shown here is derived from an EMBL/GenBank/DDBJ whole genome shotgun (WGS) entry which is preliminary data.</text>
</comment>
<dbReference type="GO" id="GO:0016020">
    <property type="term" value="C:membrane"/>
    <property type="evidence" value="ECO:0007669"/>
    <property type="project" value="TreeGrafter"/>
</dbReference>
<dbReference type="PANTHER" id="PTHR44196">
    <property type="entry name" value="DEHYDROGENASE/REDUCTASE SDR FAMILY MEMBER 7B"/>
    <property type="match status" value="1"/>
</dbReference>
<dbReference type="SMART" id="SM00822">
    <property type="entry name" value="PKS_KR"/>
    <property type="match status" value="1"/>
</dbReference>
<dbReference type="GO" id="GO:0016491">
    <property type="term" value="F:oxidoreductase activity"/>
    <property type="evidence" value="ECO:0007669"/>
    <property type="project" value="UniProtKB-KW"/>
</dbReference>
<dbReference type="InterPro" id="IPR020904">
    <property type="entry name" value="Sc_DH/Rdtase_CS"/>
</dbReference>
<gene>
    <name evidence="5" type="ORF">PPSIR1_18010</name>
</gene>
<dbReference type="AlphaFoldDB" id="A6GFU2"/>
<name>A6GFU2_9BACT</name>
<proteinExistence type="inferred from homology"/>
<dbReference type="PANTHER" id="PTHR44196:SF1">
    <property type="entry name" value="DEHYDROGENASE_REDUCTASE SDR FAMILY MEMBER 7B"/>
    <property type="match status" value="1"/>
</dbReference>
<organism evidence="5 6">
    <name type="scientific">Plesiocystis pacifica SIR-1</name>
    <dbReference type="NCBI Taxonomy" id="391625"/>
    <lineage>
        <taxon>Bacteria</taxon>
        <taxon>Pseudomonadati</taxon>
        <taxon>Myxococcota</taxon>
        <taxon>Polyangia</taxon>
        <taxon>Nannocystales</taxon>
        <taxon>Nannocystaceae</taxon>
        <taxon>Plesiocystis</taxon>
    </lineage>
</organism>
<dbReference type="RefSeq" id="WP_006975582.1">
    <property type="nucleotide sequence ID" value="NZ_ABCS01000098.1"/>
</dbReference>
<protein>
    <submittedName>
        <fullName evidence="5">Short chain dehydrogenase</fullName>
    </submittedName>
</protein>
<dbReference type="Pfam" id="PF00106">
    <property type="entry name" value="adh_short"/>
    <property type="match status" value="1"/>
</dbReference>
<dbReference type="InterPro" id="IPR036291">
    <property type="entry name" value="NAD(P)-bd_dom_sf"/>
</dbReference>
<reference evidence="5 6" key="1">
    <citation type="submission" date="2007-06" db="EMBL/GenBank/DDBJ databases">
        <authorList>
            <person name="Shimkets L."/>
            <person name="Ferriera S."/>
            <person name="Johnson J."/>
            <person name="Kravitz S."/>
            <person name="Beeson K."/>
            <person name="Sutton G."/>
            <person name="Rogers Y.-H."/>
            <person name="Friedman R."/>
            <person name="Frazier M."/>
            <person name="Venter J.C."/>
        </authorList>
    </citation>
    <scope>NUCLEOTIDE SEQUENCE [LARGE SCALE GENOMIC DNA]</scope>
    <source>
        <strain evidence="5 6">SIR-1</strain>
    </source>
</reference>
<dbReference type="InterPro" id="IPR057326">
    <property type="entry name" value="KR_dom"/>
</dbReference>
<accession>A6GFU2</accession>
<evidence type="ECO:0000256" key="2">
    <source>
        <dbReference type="ARBA" id="ARBA00023002"/>
    </source>
</evidence>
<dbReference type="PRINTS" id="PR00080">
    <property type="entry name" value="SDRFAMILY"/>
</dbReference>
<dbReference type="PRINTS" id="PR00081">
    <property type="entry name" value="GDHRDH"/>
</dbReference>
<dbReference type="OrthoDB" id="9790266at2"/>
<dbReference type="PROSITE" id="PS00061">
    <property type="entry name" value="ADH_SHORT"/>
    <property type="match status" value="1"/>
</dbReference>
<dbReference type="Gene3D" id="3.40.50.720">
    <property type="entry name" value="NAD(P)-binding Rossmann-like Domain"/>
    <property type="match status" value="1"/>
</dbReference>
<dbReference type="STRING" id="391625.PPSIR1_18010"/>
<dbReference type="CDD" id="cd05233">
    <property type="entry name" value="SDR_c"/>
    <property type="match status" value="1"/>
</dbReference>
<evidence type="ECO:0000256" key="1">
    <source>
        <dbReference type="ARBA" id="ARBA00006484"/>
    </source>
</evidence>
<evidence type="ECO:0000313" key="6">
    <source>
        <dbReference type="Proteomes" id="UP000005801"/>
    </source>
</evidence>
<evidence type="ECO:0000259" key="4">
    <source>
        <dbReference type="SMART" id="SM00822"/>
    </source>
</evidence>
<sequence length="271" mass="28938">MRSFDAKVIAITGGAGGIGAALARAFAAKGAHLALLDLDAEAAERTAEGLRQGGARCSAHAVDVSDRGALERGRDEVLREHGGVDVLINNAGLTVFSTFEELSQEEIDRILDVNLRAVIDGCKLFMPALRERPEAHIVNIASSASYVGMPWQTLYSATKFAVRGFSMALRAELATSPIGVTCVCPGATATNIINAAPSRDAAVTDPLAKQMQNAFPPDRLAKRVVRAVRRDRAILPITPDGHAFAIGSHLSPRLMRASMKALAKYGWRRNQ</sequence>
<dbReference type="Proteomes" id="UP000005801">
    <property type="component" value="Unassembled WGS sequence"/>
</dbReference>
<feature type="domain" description="Ketoreductase" evidence="4">
    <location>
        <begin position="7"/>
        <end position="201"/>
    </location>
</feature>
<dbReference type="FunFam" id="3.40.50.720:FF:000084">
    <property type="entry name" value="Short-chain dehydrogenase reductase"/>
    <property type="match status" value="1"/>
</dbReference>
<keyword evidence="6" id="KW-1185">Reference proteome</keyword>
<dbReference type="eggNOG" id="COG4221">
    <property type="taxonomic scope" value="Bacteria"/>
</dbReference>
<dbReference type="EMBL" id="ABCS01000098">
    <property type="protein sequence ID" value="EDM75240.1"/>
    <property type="molecule type" value="Genomic_DNA"/>
</dbReference>
<evidence type="ECO:0000313" key="5">
    <source>
        <dbReference type="EMBL" id="EDM75240.1"/>
    </source>
</evidence>
<dbReference type="SUPFAM" id="SSF51735">
    <property type="entry name" value="NAD(P)-binding Rossmann-fold domains"/>
    <property type="match status" value="1"/>
</dbReference>
<evidence type="ECO:0000256" key="3">
    <source>
        <dbReference type="RuleBase" id="RU000363"/>
    </source>
</evidence>
<keyword evidence="2" id="KW-0560">Oxidoreductase</keyword>
<dbReference type="InterPro" id="IPR002347">
    <property type="entry name" value="SDR_fam"/>
</dbReference>